<dbReference type="Gene3D" id="2.40.50.90">
    <property type="match status" value="1"/>
</dbReference>
<evidence type="ECO:0000313" key="2">
    <source>
        <dbReference type="EMBL" id="CAL4161785.1"/>
    </source>
</evidence>
<dbReference type="EMBL" id="CAXKWB010044989">
    <property type="protein sequence ID" value="CAL4161785.1"/>
    <property type="molecule type" value="Genomic_DNA"/>
</dbReference>
<evidence type="ECO:0000259" key="1">
    <source>
        <dbReference type="PROSITE" id="PS50304"/>
    </source>
</evidence>
<dbReference type="InterPro" id="IPR002999">
    <property type="entry name" value="Tudor"/>
</dbReference>
<proteinExistence type="predicted"/>
<dbReference type="Proteomes" id="UP001497623">
    <property type="component" value="Unassembled WGS sequence"/>
</dbReference>
<dbReference type="PROSITE" id="PS50304">
    <property type="entry name" value="TUDOR"/>
    <property type="match status" value="1"/>
</dbReference>
<protein>
    <recommendedName>
        <fullName evidence="1">Tudor domain-containing protein</fullName>
    </recommendedName>
</protein>
<dbReference type="PANTHER" id="PTHR22948:SF76">
    <property type="entry name" value="FI20010P1-RELATED"/>
    <property type="match status" value="1"/>
</dbReference>
<dbReference type="Pfam" id="PF00567">
    <property type="entry name" value="TUDOR"/>
    <property type="match status" value="1"/>
</dbReference>
<dbReference type="InterPro" id="IPR050621">
    <property type="entry name" value="Tudor_domain_containing"/>
</dbReference>
<gene>
    <name evidence="2" type="ORF">MNOR_LOCUS32679</name>
</gene>
<dbReference type="SUPFAM" id="SSF63748">
    <property type="entry name" value="Tudor/PWWP/MBT"/>
    <property type="match status" value="1"/>
</dbReference>
<evidence type="ECO:0000313" key="3">
    <source>
        <dbReference type="Proteomes" id="UP001497623"/>
    </source>
</evidence>
<name>A0AAV2S3F8_MEGNR</name>
<comment type="caution">
    <text evidence="2">The sequence shown here is derived from an EMBL/GenBank/DDBJ whole genome shotgun (WGS) entry which is preliminary data.</text>
</comment>
<organism evidence="2 3">
    <name type="scientific">Meganyctiphanes norvegica</name>
    <name type="common">Northern krill</name>
    <name type="synonym">Thysanopoda norvegica</name>
    <dbReference type="NCBI Taxonomy" id="48144"/>
    <lineage>
        <taxon>Eukaryota</taxon>
        <taxon>Metazoa</taxon>
        <taxon>Ecdysozoa</taxon>
        <taxon>Arthropoda</taxon>
        <taxon>Crustacea</taxon>
        <taxon>Multicrustacea</taxon>
        <taxon>Malacostraca</taxon>
        <taxon>Eumalacostraca</taxon>
        <taxon>Eucarida</taxon>
        <taxon>Euphausiacea</taxon>
        <taxon>Euphausiidae</taxon>
        <taxon>Meganyctiphanes</taxon>
    </lineage>
</organism>
<dbReference type="SMART" id="SM00333">
    <property type="entry name" value="TUDOR"/>
    <property type="match status" value="1"/>
</dbReference>
<dbReference type="AlphaFoldDB" id="A0AAV2S3F8"/>
<accession>A0AAV2S3F8</accession>
<reference evidence="2 3" key="1">
    <citation type="submission" date="2024-05" db="EMBL/GenBank/DDBJ databases">
        <authorList>
            <person name="Wallberg A."/>
        </authorList>
    </citation>
    <scope>NUCLEOTIDE SEQUENCE [LARGE SCALE GENOMIC DNA]</scope>
</reference>
<keyword evidence="3" id="KW-1185">Reference proteome</keyword>
<feature type="domain" description="Tudor" evidence="1">
    <location>
        <begin position="261"/>
        <end position="320"/>
    </location>
</feature>
<dbReference type="InterPro" id="IPR035437">
    <property type="entry name" value="SNase_OB-fold_sf"/>
</dbReference>
<dbReference type="GO" id="GO:0005737">
    <property type="term" value="C:cytoplasm"/>
    <property type="evidence" value="ECO:0007669"/>
    <property type="project" value="UniProtKB-ARBA"/>
</dbReference>
<sequence>MDRGPTMASTILKCVCTKLCDCQDCIKEPLPTDGSINVRTLNWCPDAQQAQVYLKEKTKILEKKAFYALSSDMKMISLYNQGQKRRLEPPFYDLPYSFALRILIFSGGNLSFHHTNLEDRNPRKFILGRGFANLANLVLLNNFIMKIIAIFSIERIQTSYIKLSEKPAIRTKPHLQNKQPYFNGYRRQTPTPKYRPISDYPISDASRNLKIVDSVFYVQKKFQIRNFRLRGFLNFCLILSFGGLEFYSSPIGERYKITNENLQIRAPVAVLFKEDENWYRAIVTSLVDLTSVKLFFIDYGTEGTCFNKFLRKMHTNFFHLPAQAVEGSLHGIRPVNDTRRWSRRASKKLLNLLQDKPLVANIIKVENATVYMSLWDTTDCDIHISDLLVSEGLAEYEECNISSANPKKNKSVYSNECIEKSINAVSGNSEISQQTNEELDVLTKFENSPNMCAAKNHESFSISKSKNNFSTGDLKYSYTSKTENIGTIKVDENSSLPSNSNITEKPEHKNLDSNIINSSADMKKVGFIQEENMKLKVLLDECNRLLRRDDQSSENKLQPPPGFGTSKYQEFHPNDMHCNSKYQEVQPNYFNLDIGTVVDETCKMTQLVPILSSTPRDVDSTPNPALSISSILPEISQLPETHEKAPSVPPGFDMKPKLTSRSAMPSAYEPLQNNFTDLIKIQPDFCNAAPKDVQTEQQNSETNSLHDETFFSDDDLCGSSLSLNITHRTVESFSLTSKYTVHVLKLNEAPYILSGDISQVLWESDKLRTALAKKRIDLPFVILNQTTHPDIFQQLIKLKAAAAMDSFGEPLMSLFAYPLQVVPPEYSRHLRKIMVLL</sequence>
<dbReference type="PANTHER" id="PTHR22948">
    <property type="entry name" value="TUDOR DOMAIN CONTAINING PROTEIN"/>
    <property type="match status" value="1"/>
</dbReference>